<reference evidence="3" key="2">
    <citation type="submission" date="2020-09" db="EMBL/GenBank/DDBJ databases">
        <authorList>
            <person name="Sun Q."/>
            <person name="Zhou Y."/>
        </authorList>
    </citation>
    <scope>NUCLEOTIDE SEQUENCE</scope>
    <source>
        <strain evidence="3">CGMCC 1.16548</strain>
    </source>
</reference>
<feature type="compositionally biased region" description="Polar residues" evidence="1">
    <location>
        <begin position="122"/>
        <end position="132"/>
    </location>
</feature>
<evidence type="ECO:0000256" key="1">
    <source>
        <dbReference type="SAM" id="MobiDB-lite"/>
    </source>
</evidence>
<feature type="compositionally biased region" description="Acidic residues" evidence="1">
    <location>
        <begin position="1"/>
        <end position="11"/>
    </location>
</feature>
<accession>A0A8J3GRT8</accession>
<keyword evidence="2" id="KW-0812">Transmembrane</keyword>
<feature type="compositionally biased region" description="Pro residues" evidence="1">
    <location>
        <begin position="38"/>
        <end position="87"/>
    </location>
</feature>
<evidence type="ECO:0008006" key="5">
    <source>
        <dbReference type="Google" id="ProtNLM"/>
    </source>
</evidence>
<sequence>MNPDTGDDAEDWFAKFEREARESAQKREQEADAAAPPAASPPPAAPAPAAPAPAAPAPAAPPAAAPPPLVQPPPAFEMPPVTAPPAAAPQLNNPFDAPTPPPAPAWDPEPTQAMPTYEPELTQATPTFSDEPTQALVPAPLRPPGSAEPGTALDALFSDDAFREYESTLGPDPSNAPFAARSRSKELVYVPGGDGPPPPSGFGTPQKVLAGVGGGLLAVLLLIGLFLLGTRLPDLLGPAPAVATPTPTPTPTRIAALPIGPVEPGTYDWDELLGGECLEPYDVTTGAWAEEYTVVDCAVPHAAQMVYRAWFPAEPADPEDPDAEPVWGAYPGAAALQAQISLLCSAPGVVDLAAAGAYSDAQIQGSYPMTEEQWETDPSYYCFVSRSSGEPLTTSVAIPRAPAEPAQPAP</sequence>
<comment type="caution">
    <text evidence="3">The sequence shown here is derived from an EMBL/GenBank/DDBJ whole genome shotgun (WGS) entry which is preliminary data.</text>
</comment>
<evidence type="ECO:0000313" key="3">
    <source>
        <dbReference type="EMBL" id="GHF21933.1"/>
    </source>
</evidence>
<feature type="transmembrane region" description="Helical" evidence="2">
    <location>
        <begin position="208"/>
        <end position="228"/>
    </location>
</feature>
<name>A0A8J3GRT8_9MICO</name>
<keyword evidence="2" id="KW-0472">Membrane</keyword>
<proteinExistence type="predicted"/>
<feature type="compositionally biased region" description="Basic and acidic residues" evidence="1">
    <location>
        <begin position="12"/>
        <end position="30"/>
    </location>
</feature>
<dbReference type="Proteomes" id="UP000617531">
    <property type="component" value="Unassembled WGS sequence"/>
</dbReference>
<dbReference type="RefSeq" id="WP_191283806.1">
    <property type="nucleotide sequence ID" value="NZ_BNAI01000005.1"/>
</dbReference>
<organism evidence="3 4">
    <name type="scientific">Pseudolysinimonas yzui</name>
    <dbReference type="NCBI Taxonomy" id="2708254"/>
    <lineage>
        <taxon>Bacteria</taxon>
        <taxon>Bacillati</taxon>
        <taxon>Actinomycetota</taxon>
        <taxon>Actinomycetes</taxon>
        <taxon>Micrococcales</taxon>
        <taxon>Microbacteriaceae</taxon>
        <taxon>Pseudolysinimonas</taxon>
    </lineage>
</organism>
<feature type="region of interest" description="Disordered" evidence="1">
    <location>
        <begin position="1"/>
        <end position="152"/>
    </location>
</feature>
<keyword evidence="2" id="KW-1133">Transmembrane helix</keyword>
<protein>
    <recommendedName>
        <fullName evidence="5">Septum formation-related domain-containing protein</fullName>
    </recommendedName>
</protein>
<feature type="compositionally biased region" description="Pro residues" evidence="1">
    <location>
        <begin position="97"/>
        <end position="107"/>
    </location>
</feature>
<evidence type="ECO:0000256" key="2">
    <source>
        <dbReference type="SAM" id="Phobius"/>
    </source>
</evidence>
<dbReference type="AlphaFoldDB" id="A0A8J3GRT8"/>
<gene>
    <name evidence="3" type="ORF">GCM10011600_23730</name>
</gene>
<keyword evidence="4" id="KW-1185">Reference proteome</keyword>
<evidence type="ECO:0000313" key="4">
    <source>
        <dbReference type="Proteomes" id="UP000617531"/>
    </source>
</evidence>
<dbReference type="EMBL" id="BNAI01000005">
    <property type="protein sequence ID" value="GHF21933.1"/>
    <property type="molecule type" value="Genomic_DNA"/>
</dbReference>
<reference evidence="3" key="1">
    <citation type="journal article" date="2014" name="Int. J. Syst. Evol. Microbiol.">
        <title>Complete genome sequence of Corynebacterium casei LMG S-19264T (=DSM 44701T), isolated from a smear-ripened cheese.</title>
        <authorList>
            <consortium name="US DOE Joint Genome Institute (JGI-PGF)"/>
            <person name="Walter F."/>
            <person name="Albersmeier A."/>
            <person name="Kalinowski J."/>
            <person name="Ruckert C."/>
        </authorList>
    </citation>
    <scope>NUCLEOTIDE SEQUENCE</scope>
    <source>
        <strain evidence="3">CGMCC 1.16548</strain>
    </source>
</reference>